<dbReference type="Proteomes" id="UP000729402">
    <property type="component" value="Unassembled WGS sequence"/>
</dbReference>
<organism evidence="3 4">
    <name type="scientific">Zizania palustris</name>
    <name type="common">Northern wild rice</name>
    <dbReference type="NCBI Taxonomy" id="103762"/>
    <lineage>
        <taxon>Eukaryota</taxon>
        <taxon>Viridiplantae</taxon>
        <taxon>Streptophyta</taxon>
        <taxon>Embryophyta</taxon>
        <taxon>Tracheophyta</taxon>
        <taxon>Spermatophyta</taxon>
        <taxon>Magnoliopsida</taxon>
        <taxon>Liliopsida</taxon>
        <taxon>Poales</taxon>
        <taxon>Poaceae</taxon>
        <taxon>BOP clade</taxon>
        <taxon>Oryzoideae</taxon>
        <taxon>Oryzeae</taxon>
        <taxon>Zizaniinae</taxon>
        <taxon>Zizania</taxon>
    </lineage>
</organism>
<reference evidence="3" key="1">
    <citation type="journal article" date="2021" name="bioRxiv">
        <title>Whole Genome Assembly and Annotation of Northern Wild Rice, Zizania palustris L., Supports a Whole Genome Duplication in the Zizania Genus.</title>
        <authorList>
            <person name="Haas M."/>
            <person name="Kono T."/>
            <person name="Macchietto M."/>
            <person name="Millas R."/>
            <person name="McGilp L."/>
            <person name="Shao M."/>
            <person name="Duquette J."/>
            <person name="Hirsch C.N."/>
            <person name="Kimball J."/>
        </authorList>
    </citation>
    <scope>NUCLEOTIDE SEQUENCE</scope>
    <source>
        <tissue evidence="3">Fresh leaf tissue</tissue>
    </source>
</reference>
<gene>
    <name evidence="3" type="ORF">GUJ93_ZPchr0011g27768</name>
</gene>
<comment type="caution">
    <text evidence="3">The sequence shown here is derived from an EMBL/GenBank/DDBJ whole genome shotgun (WGS) entry which is preliminary data.</text>
</comment>
<dbReference type="PANTHER" id="PTHR36322">
    <property type="entry name" value="TRANSMEMBRANE PROTEIN"/>
    <property type="match status" value="1"/>
</dbReference>
<sequence>MGAGSAPVWRSSVVALCLLPVVVPLVLLGLPLLCFAVAVVRFRRRRRRMKTAVTKGSGCYMGGGERPSPEREEDGGHRAALLHKYLQDQMELVGAKAGKKNSMRAQSKKAEFFYN</sequence>
<accession>A0A8J5WIA9</accession>
<keyword evidence="2" id="KW-0472">Membrane</keyword>
<proteinExistence type="predicted"/>
<keyword evidence="2" id="KW-1133">Transmembrane helix</keyword>
<dbReference type="OrthoDB" id="696724at2759"/>
<keyword evidence="2" id="KW-0812">Transmembrane</keyword>
<evidence type="ECO:0000313" key="4">
    <source>
        <dbReference type="Proteomes" id="UP000729402"/>
    </source>
</evidence>
<keyword evidence="4" id="KW-1185">Reference proteome</keyword>
<evidence type="ECO:0000256" key="1">
    <source>
        <dbReference type="SAM" id="MobiDB-lite"/>
    </source>
</evidence>
<dbReference type="AlphaFoldDB" id="A0A8J5WIA9"/>
<dbReference type="EMBL" id="JAAALK010000081">
    <property type="protein sequence ID" value="KAG8088847.1"/>
    <property type="molecule type" value="Genomic_DNA"/>
</dbReference>
<evidence type="ECO:0000313" key="3">
    <source>
        <dbReference type="EMBL" id="KAG8088847.1"/>
    </source>
</evidence>
<feature type="region of interest" description="Disordered" evidence="1">
    <location>
        <begin position="56"/>
        <end position="76"/>
    </location>
</feature>
<evidence type="ECO:0000256" key="2">
    <source>
        <dbReference type="SAM" id="Phobius"/>
    </source>
</evidence>
<reference evidence="3" key="2">
    <citation type="submission" date="2021-02" db="EMBL/GenBank/DDBJ databases">
        <authorList>
            <person name="Kimball J.A."/>
            <person name="Haas M.W."/>
            <person name="Macchietto M."/>
            <person name="Kono T."/>
            <person name="Duquette J."/>
            <person name="Shao M."/>
        </authorList>
    </citation>
    <scope>NUCLEOTIDE SEQUENCE</scope>
    <source>
        <tissue evidence="3">Fresh leaf tissue</tissue>
    </source>
</reference>
<dbReference type="PANTHER" id="PTHR36322:SF3">
    <property type="entry name" value="TRANSMEMBRANE PROTEIN"/>
    <property type="match status" value="1"/>
</dbReference>
<feature type="transmembrane region" description="Helical" evidence="2">
    <location>
        <begin position="12"/>
        <end position="40"/>
    </location>
</feature>
<protein>
    <submittedName>
        <fullName evidence="3">Uncharacterized protein</fullName>
    </submittedName>
</protein>
<feature type="compositionally biased region" description="Basic and acidic residues" evidence="1">
    <location>
        <begin position="67"/>
        <end position="76"/>
    </location>
</feature>
<name>A0A8J5WIA9_ZIZPA</name>